<dbReference type="InterPro" id="IPR004437">
    <property type="entry name" value="ParB/RepB/Spo0J"/>
</dbReference>
<feature type="non-terminal residue" evidence="6">
    <location>
        <position position="1"/>
    </location>
</feature>
<evidence type="ECO:0000313" key="6">
    <source>
        <dbReference type="EMBL" id="SUZ68397.1"/>
    </source>
</evidence>
<dbReference type="GO" id="GO:0003677">
    <property type="term" value="F:DNA binding"/>
    <property type="evidence" value="ECO:0007669"/>
    <property type="project" value="UniProtKB-KW"/>
</dbReference>
<dbReference type="NCBIfam" id="TIGR00180">
    <property type="entry name" value="parB_part"/>
    <property type="match status" value="1"/>
</dbReference>
<name>A0A381PQN3_9ZZZZ</name>
<comment type="similarity">
    <text evidence="1">Belongs to the ParB family.</text>
</comment>
<dbReference type="InterPro" id="IPR050336">
    <property type="entry name" value="Chromosome_partition/occlusion"/>
</dbReference>
<gene>
    <name evidence="6" type="ORF">METZ01_LOCUS21251</name>
</gene>
<dbReference type="FunFam" id="1.10.10.2830:FF:000001">
    <property type="entry name" value="Chromosome partitioning protein ParB"/>
    <property type="match status" value="1"/>
</dbReference>
<organism evidence="6">
    <name type="scientific">marine metagenome</name>
    <dbReference type="NCBI Taxonomy" id="408172"/>
    <lineage>
        <taxon>unclassified sequences</taxon>
        <taxon>metagenomes</taxon>
        <taxon>ecological metagenomes</taxon>
    </lineage>
</organism>
<dbReference type="Pfam" id="PF02195">
    <property type="entry name" value="ParB_N"/>
    <property type="match status" value="1"/>
</dbReference>
<feature type="region of interest" description="Disordered" evidence="4">
    <location>
        <begin position="220"/>
        <end position="246"/>
    </location>
</feature>
<proteinExistence type="inferred from homology"/>
<evidence type="ECO:0000256" key="2">
    <source>
        <dbReference type="ARBA" id="ARBA00022829"/>
    </source>
</evidence>
<feature type="domain" description="ParB-like N-terminal" evidence="5">
    <location>
        <begin position="31"/>
        <end position="123"/>
    </location>
</feature>
<protein>
    <recommendedName>
        <fullName evidence="5">ParB-like N-terminal domain-containing protein</fullName>
    </recommendedName>
</protein>
<accession>A0A381PQN3</accession>
<dbReference type="FunFam" id="3.90.1530.30:FF:000001">
    <property type="entry name" value="Chromosome partitioning protein ParB"/>
    <property type="match status" value="1"/>
</dbReference>
<feature type="compositionally biased region" description="Basic residues" evidence="4">
    <location>
        <begin position="229"/>
        <end position="238"/>
    </location>
</feature>
<dbReference type="Pfam" id="PF17762">
    <property type="entry name" value="HTH_ParB"/>
    <property type="match status" value="1"/>
</dbReference>
<dbReference type="PANTHER" id="PTHR33375">
    <property type="entry name" value="CHROMOSOME-PARTITIONING PROTEIN PARB-RELATED"/>
    <property type="match status" value="1"/>
</dbReference>
<dbReference type="AlphaFoldDB" id="A0A381PQN3"/>
<evidence type="ECO:0000256" key="3">
    <source>
        <dbReference type="ARBA" id="ARBA00023125"/>
    </source>
</evidence>
<dbReference type="InterPro" id="IPR041468">
    <property type="entry name" value="HTH_ParB/Spo0J"/>
</dbReference>
<dbReference type="SMART" id="SM00470">
    <property type="entry name" value="ParB"/>
    <property type="match status" value="1"/>
</dbReference>
<sequence>VNPPAKNIRLGKGLGALLGEYADDPPRAELQLINVEMIGPNPQQPRKAFSDEELTELARSIEENGLLQPLLLRPAPKLLGKYELVTGERRLRAVRKLGWTEVPAVTREVDDDTLLVLALVENLQREALNPLEEAEGYQTLMDKHGLSHEGIGRSVGKSRSTVANMVRLLQLPGSVRAHLAAGSLTIGHARALLSLNDQRNMVELAGKAIAEGWSVREMESHAGLDSAKKTKKSKSHPSRPRDPVARALEENLREVLATKASVRLRRGGSGVIEVPFRNHEDFERVFLLITGREASDVLS</sequence>
<dbReference type="GO" id="GO:0007059">
    <property type="term" value="P:chromosome segregation"/>
    <property type="evidence" value="ECO:0007669"/>
    <property type="project" value="UniProtKB-KW"/>
</dbReference>
<evidence type="ECO:0000256" key="4">
    <source>
        <dbReference type="SAM" id="MobiDB-lite"/>
    </source>
</evidence>
<reference evidence="6" key="1">
    <citation type="submission" date="2018-05" db="EMBL/GenBank/DDBJ databases">
        <authorList>
            <person name="Lanie J.A."/>
            <person name="Ng W.-L."/>
            <person name="Kazmierczak K.M."/>
            <person name="Andrzejewski T.M."/>
            <person name="Davidsen T.M."/>
            <person name="Wayne K.J."/>
            <person name="Tettelin H."/>
            <person name="Glass J.I."/>
            <person name="Rusch D."/>
            <person name="Podicherti R."/>
            <person name="Tsui H.-C.T."/>
            <person name="Winkler M.E."/>
        </authorList>
    </citation>
    <scope>NUCLEOTIDE SEQUENCE</scope>
</reference>
<dbReference type="SUPFAM" id="SSF110849">
    <property type="entry name" value="ParB/Sulfiredoxin"/>
    <property type="match status" value="1"/>
</dbReference>
<evidence type="ECO:0000259" key="5">
    <source>
        <dbReference type="SMART" id="SM00470"/>
    </source>
</evidence>
<dbReference type="CDD" id="cd16393">
    <property type="entry name" value="SPO0J_N"/>
    <property type="match status" value="1"/>
</dbReference>
<dbReference type="Gene3D" id="3.90.1530.30">
    <property type="match status" value="1"/>
</dbReference>
<keyword evidence="3" id="KW-0238">DNA-binding</keyword>
<keyword evidence="2" id="KW-0159">Chromosome partition</keyword>
<dbReference type="InterPro" id="IPR003115">
    <property type="entry name" value="ParB_N"/>
</dbReference>
<dbReference type="EMBL" id="UINC01001038">
    <property type="protein sequence ID" value="SUZ68397.1"/>
    <property type="molecule type" value="Genomic_DNA"/>
</dbReference>
<dbReference type="PANTHER" id="PTHR33375:SF1">
    <property type="entry name" value="CHROMOSOME-PARTITIONING PROTEIN PARB-RELATED"/>
    <property type="match status" value="1"/>
</dbReference>
<dbReference type="InterPro" id="IPR036086">
    <property type="entry name" value="ParB/Sulfiredoxin_sf"/>
</dbReference>
<dbReference type="SUPFAM" id="SSF109709">
    <property type="entry name" value="KorB DNA-binding domain-like"/>
    <property type="match status" value="1"/>
</dbReference>
<dbReference type="GO" id="GO:0005694">
    <property type="term" value="C:chromosome"/>
    <property type="evidence" value="ECO:0007669"/>
    <property type="project" value="TreeGrafter"/>
</dbReference>
<evidence type="ECO:0000256" key="1">
    <source>
        <dbReference type="ARBA" id="ARBA00006295"/>
    </source>
</evidence>
<dbReference type="Gene3D" id="1.10.10.2830">
    <property type="match status" value="1"/>
</dbReference>